<reference evidence="1" key="2">
    <citation type="submission" date="2021-01" db="UniProtKB">
        <authorList>
            <consortium name="EnsemblPlants"/>
        </authorList>
    </citation>
    <scope>IDENTIFICATION</scope>
</reference>
<evidence type="ECO:0008006" key="3">
    <source>
        <dbReference type="Google" id="ProtNLM"/>
    </source>
</evidence>
<dbReference type="InterPro" id="IPR036770">
    <property type="entry name" value="Ankyrin_rpt-contain_sf"/>
</dbReference>
<dbReference type="Gramene" id="QL03p014740:mrna">
    <property type="protein sequence ID" value="QL03p014740:mrna"/>
    <property type="gene ID" value="QL03p014740"/>
</dbReference>
<dbReference type="InParanoid" id="A0A7N2L4J4"/>
<accession>A0A7N2L4J4</accession>
<protein>
    <recommendedName>
        <fullName evidence="3">Ankyrin repeat-containing protein</fullName>
    </recommendedName>
</protein>
<dbReference type="EMBL" id="LRBV02000003">
    <property type="status" value="NOT_ANNOTATED_CDS"/>
    <property type="molecule type" value="Genomic_DNA"/>
</dbReference>
<sequence>MEAERRKEYLSLCVPLYQAAIKGDWKVAKDVIDKYPGIVHVAITRNWETVLHIAAAAKCTAFVKELVKR</sequence>
<dbReference type="SUPFAM" id="SSF48403">
    <property type="entry name" value="Ankyrin repeat"/>
    <property type="match status" value="1"/>
</dbReference>
<dbReference type="EnsemblPlants" id="QL03p014740:mrna">
    <property type="protein sequence ID" value="QL03p014740:mrna"/>
    <property type="gene ID" value="QL03p014740"/>
</dbReference>
<name>A0A7N2L4J4_QUELO</name>
<evidence type="ECO:0000313" key="1">
    <source>
        <dbReference type="EnsemblPlants" id="QL03p014740:mrna"/>
    </source>
</evidence>
<organism evidence="1 2">
    <name type="scientific">Quercus lobata</name>
    <name type="common">Valley oak</name>
    <dbReference type="NCBI Taxonomy" id="97700"/>
    <lineage>
        <taxon>Eukaryota</taxon>
        <taxon>Viridiplantae</taxon>
        <taxon>Streptophyta</taxon>
        <taxon>Embryophyta</taxon>
        <taxon>Tracheophyta</taxon>
        <taxon>Spermatophyta</taxon>
        <taxon>Magnoliopsida</taxon>
        <taxon>eudicotyledons</taxon>
        <taxon>Gunneridae</taxon>
        <taxon>Pentapetalae</taxon>
        <taxon>rosids</taxon>
        <taxon>fabids</taxon>
        <taxon>Fagales</taxon>
        <taxon>Fagaceae</taxon>
        <taxon>Quercus</taxon>
    </lineage>
</organism>
<dbReference type="Proteomes" id="UP000594261">
    <property type="component" value="Chromosome 3"/>
</dbReference>
<reference evidence="1 2" key="1">
    <citation type="journal article" date="2016" name="G3 (Bethesda)">
        <title>First Draft Assembly and Annotation of the Genome of a California Endemic Oak Quercus lobata Nee (Fagaceae).</title>
        <authorList>
            <person name="Sork V.L."/>
            <person name="Fitz-Gibbon S.T."/>
            <person name="Puiu D."/>
            <person name="Crepeau M."/>
            <person name="Gugger P.F."/>
            <person name="Sherman R."/>
            <person name="Stevens K."/>
            <person name="Langley C.H."/>
            <person name="Pellegrini M."/>
            <person name="Salzberg S.L."/>
        </authorList>
    </citation>
    <scope>NUCLEOTIDE SEQUENCE [LARGE SCALE GENOMIC DNA]</scope>
    <source>
        <strain evidence="1 2">cv. SW786</strain>
    </source>
</reference>
<evidence type="ECO:0000313" key="2">
    <source>
        <dbReference type="Proteomes" id="UP000594261"/>
    </source>
</evidence>
<dbReference type="AlphaFoldDB" id="A0A7N2L4J4"/>
<keyword evidence="2" id="KW-1185">Reference proteome</keyword>
<dbReference type="Gene3D" id="1.25.40.20">
    <property type="entry name" value="Ankyrin repeat-containing domain"/>
    <property type="match status" value="1"/>
</dbReference>
<proteinExistence type="predicted"/>